<keyword evidence="2" id="KW-1185">Reference proteome</keyword>
<dbReference type="OrthoDB" id="4377352at2"/>
<accession>A0A4R6V5W1</accession>
<proteinExistence type="predicted"/>
<dbReference type="EMBL" id="SNYO01000005">
    <property type="protein sequence ID" value="TDQ55764.1"/>
    <property type="molecule type" value="Genomic_DNA"/>
</dbReference>
<evidence type="ECO:0000313" key="2">
    <source>
        <dbReference type="Proteomes" id="UP000295705"/>
    </source>
</evidence>
<gene>
    <name evidence="1" type="ORF">EV188_105160</name>
</gene>
<organism evidence="1 2">
    <name type="scientific">Actinomycetospora succinea</name>
    <dbReference type="NCBI Taxonomy" id="663603"/>
    <lineage>
        <taxon>Bacteria</taxon>
        <taxon>Bacillati</taxon>
        <taxon>Actinomycetota</taxon>
        <taxon>Actinomycetes</taxon>
        <taxon>Pseudonocardiales</taxon>
        <taxon>Pseudonocardiaceae</taxon>
        <taxon>Actinomycetospora</taxon>
    </lineage>
</organism>
<dbReference type="Proteomes" id="UP000295705">
    <property type="component" value="Unassembled WGS sequence"/>
</dbReference>
<reference evidence="1 2" key="1">
    <citation type="submission" date="2019-03" db="EMBL/GenBank/DDBJ databases">
        <title>Genomic Encyclopedia of Type Strains, Phase IV (KMG-IV): sequencing the most valuable type-strain genomes for metagenomic binning, comparative biology and taxonomic classification.</title>
        <authorList>
            <person name="Goeker M."/>
        </authorList>
    </citation>
    <scope>NUCLEOTIDE SEQUENCE [LARGE SCALE GENOMIC DNA]</scope>
    <source>
        <strain evidence="1 2">DSM 45775</strain>
    </source>
</reference>
<sequence length="114" mass="13262">MFDDRGPAQRRNDRSGALQRDEVKRVWVDLAIAYPRPQERPVRPMPEGVDLQSRVPGELLAWRRTTTGEWVGWVCLPVRRGEEIRYVYQYVVAAALSPREDVPDKRSHDGPPRR</sequence>
<dbReference type="AlphaFoldDB" id="A0A4R6V5W1"/>
<dbReference type="RefSeq" id="WP_133827933.1">
    <property type="nucleotide sequence ID" value="NZ_BAABHR010000030.1"/>
</dbReference>
<comment type="caution">
    <text evidence="1">The sequence shown here is derived from an EMBL/GenBank/DDBJ whole genome shotgun (WGS) entry which is preliminary data.</text>
</comment>
<protein>
    <submittedName>
        <fullName evidence="1">Uncharacterized protein</fullName>
    </submittedName>
</protein>
<evidence type="ECO:0000313" key="1">
    <source>
        <dbReference type="EMBL" id="TDQ55764.1"/>
    </source>
</evidence>
<name>A0A4R6V5W1_9PSEU</name>